<evidence type="ECO:0008006" key="3">
    <source>
        <dbReference type="Google" id="ProtNLM"/>
    </source>
</evidence>
<accession>A0AB38NZ76</accession>
<dbReference type="RefSeq" id="WP_101738474.1">
    <property type="nucleotide sequence ID" value="NZ_CP025225.1"/>
</dbReference>
<comment type="caution">
    <text evidence="1">The sequence shown here is derived from an EMBL/GenBank/DDBJ whole genome shotgun (WGS) entry which is preliminary data.</text>
</comment>
<protein>
    <recommendedName>
        <fullName evidence="3">NlpC/P60 domain-containing protein</fullName>
    </recommendedName>
</protein>
<dbReference type="Proteomes" id="UP000306327">
    <property type="component" value="Unassembled WGS sequence"/>
</dbReference>
<proteinExistence type="predicted"/>
<dbReference type="AlphaFoldDB" id="A0AB38NZ76"/>
<gene>
    <name evidence="1" type="ORF">EcCFBP13530_22100</name>
</gene>
<sequence>MKWNPVKASDYARQHALSSSHNLCATYVRHALHAGGVDITGVRLAKDYGPALESAGFIATGSGQTLLAGDIIVIQPYPGGNRAGHIAIYDGSNWYSDFRQHDMWAGPGYRANRPPHKIYRKR</sequence>
<dbReference type="EMBL" id="QGAL01000011">
    <property type="protein sequence ID" value="TKK14424.1"/>
    <property type="molecule type" value="Genomic_DNA"/>
</dbReference>
<name>A0AB38NZ76_9ENTR</name>
<organism evidence="1 2">
    <name type="scientific">Enterobacter cancerogenus</name>
    <dbReference type="NCBI Taxonomy" id="69218"/>
    <lineage>
        <taxon>Bacteria</taxon>
        <taxon>Pseudomonadati</taxon>
        <taxon>Pseudomonadota</taxon>
        <taxon>Gammaproteobacteria</taxon>
        <taxon>Enterobacterales</taxon>
        <taxon>Enterobacteriaceae</taxon>
        <taxon>Enterobacter</taxon>
        <taxon>Enterobacter cloacae complex</taxon>
    </lineage>
</organism>
<evidence type="ECO:0000313" key="1">
    <source>
        <dbReference type="EMBL" id="TKK14424.1"/>
    </source>
</evidence>
<dbReference type="KEGG" id="ecan:CWI88_21805"/>
<dbReference type="Gene3D" id="3.90.1720.10">
    <property type="entry name" value="endopeptidase domain like (from Nostoc punctiforme)"/>
    <property type="match status" value="1"/>
</dbReference>
<evidence type="ECO:0000313" key="2">
    <source>
        <dbReference type="Proteomes" id="UP000306327"/>
    </source>
</evidence>
<reference evidence="1 2" key="1">
    <citation type="journal article" date="2019" name="Sci. Rep.">
        <title>Differences in resource use lead to coexistence of seed-transmitted microbial populations.</title>
        <authorList>
            <person name="Torres-Cortes G."/>
            <person name="Garcia B.J."/>
            <person name="Compant S."/>
            <person name="Rezki S."/>
            <person name="Jones P."/>
            <person name="Preveaux A."/>
            <person name="Briand M."/>
            <person name="Roulet A."/>
            <person name="Bouchez O."/>
            <person name="Jacobson D."/>
            <person name="Barret M."/>
        </authorList>
    </citation>
    <scope>NUCLEOTIDE SEQUENCE [LARGE SCALE GENOMIC DNA]</scope>
    <source>
        <strain evidence="1 2">CFBP13530</strain>
    </source>
</reference>